<dbReference type="SUPFAM" id="SSF54909">
    <property type="entry name" value="Dimeric alpha+beta barrel"/>
    <property type="match status" value="1"/>
</dbReference>
<dbReference type="Pfam" id="PF03992">
    <property type="entry name" value="ABM"/>
    <property type="match status" value="1"/>
</dbReference>
<dbReference type="InterPro" id="IPR050404">
    <property type="entry name" value="Heme-degrading_MO"/>
</dbReference>
<protein>
    <submittedName>
        <fullName evidence="3">Heme oxygenase (Staphylobilin-producing)</fullName>
        <ecNumber evidence="3">1.14.99.48</ecNumber>
    </submittedName>
</protein>
<evidence type="ECO:0000259" key="2">
    <source>
        <dbReference type="PROSITE" id="PS51725"/>
    </source>
</evidence>
<evidence type="ECO:0000256" key="1">
    <source>
        <dbReference type="SAM" id="MobiDB-lite"/>
    </source>
</evidence>
<dbReference type="Gene3D" id="3.30.70.100">
    <property type="match status" value="1"/>
</dbReference>
<gene>
    <name evidence="3" type="ORF">JOC54_001145</name>
</gene>
<dbReference type="EMBL" id="JAFBCV010000003">
    <property type="protein sequence ID" value="MBM7837914.1"/>
    <property type="molecule type" value="Genomic_DNA"/>
</dbReference>
<dbReference type="PANTHER" id="PTHR34474">
    <property type="entry name" value="SIGNAL TRANSDUCTION PROTEIN TRAP"/>
    <property type="match status" value="1"/>
</dbReference>
<evidence type="ECO:0000313" key="4">
    <source>
        <dbReference type="Proteomes" id="UP001179280"/>
    </source>
</evidence>
<name>A0ABS2SQY4_9BACI</name>
<evidence type="ECO:0000313" key="3">
    <source>
        <dbReference type="EMBL" id="MBM7837914.1"/>
    </source>
</evidence>
<dbReference type="Proteomes" id="UP001179280">
    <property type="component" value="Unassembled WGS sequence"/>
</dbReference>
<dbReference type="PANTHER" id="PTHR34474:SF2">
    <property type="entry name" value="SIGNAL TRANSDUCTION PROTEIN TRAP"/>
    <property type="match status" value="1"/>
</dbReference>
<dbReference type="EC" id="1.14.99.48" evidence="3"/>
<dbReference type="RefSeq" id="WP_035418537.1">
    <property type="nucleotide sequence ID" value="NZ_JAFBCV010000003.1"/>
</dbReference>
<keyword evidence="3" id="KW-0560">Oxidoreductase</keyword>
<feature type="domain" description="ABM" evidence="2">
    <location>
        <begin position="2"/>
        <end position="90"/>
    </location>
</feature>
<dbReference type="InterPro" id="IPR007138">
    <property type="entry name" value="ABM_dom"/>
</dbReference>
<dbReference type="InterPro" id="IPR011008">
    <property type="entry name" value="Dimeric_a/b-barrel"/>
</dbReference>
<keyword evidence="4" id="KW-1185">Reference proteome</keyword>
<proteinExistence type="predicted"/>
<feature type="region of interest" description="Disordered" evidence="1">
    <location>
        <begin position="73"/>
        <end position="92"/>
    </location>
</feature>
<dbReference type="PROSITE" id="PS51725">
    <property type="entry name" value="ABM"/>
    <property type="match status" value="1"/>
</dbReference>
<dbReference type="GO" id="GO:0016491">
    <property type="term" value="F:oxidoreductase activity"/>
    <property type="evidence" value="ECO:0007669"/>
    <property type="project" value="UniProtKB-KW"/>
</dbReference>
<comment type="caution">
    <text evidence="3">The sequence shown here is derived from an EMBL/GenBank/DDBJ whole genome shotgun (WGS) entry which is preliminary data.</text>
</comment>
<accession>A0ABS2SQY4</accession>
<organism evidence="3 4">
    <name type="scientific">Shouchella xiaoxiensis</name>
    <dbReference type="NCBI Taxonomy" id="766895"/>
    <lineage>
        <taxon>Bacteria</taxon>
        <taxon>Bacillati</taxon>
        <taxon>Bacillota</taxon>
        <taxon>Bacilli</taxon>
        <taxon>Bacillales</taxon>
        <taxon>Bacillaceae</taxon>
        <taxon>Shouchella</taxon>
    </lineage>
</organism>
<feature type="compositionally biased region" description="Polar residues" evidence="1">
    <location>
        <begin position="78"/>
        <end position="90"/>
    </location>
</feature>
<reference evidence="3" key="1">
    <citation type="submission" date="2021-01" db="EMBL/GenBank/DDBJ databases">
        <title>Genomic Encyclopedia of Type Strains, Phase IV (KMG-IV): sequencing the most valuable type-strain genomes for metagenomic binning, comparative biology and taxonomic classification.</title>
        <authorList>
            <person name="Goeker M."/>
        </authorList>
    </citation>
    <scope>NUCLEOTIDE SEQUENCE</scope>
    <source>
        <strain evidence="3">DSM 21943</strain>
    </source>
</reference>
<sequence length="103" mass="11742">MYIVMNELNVSPENKEMLHQRFGKASGNMAQVPGCIEFMFLSNVDESQKEVVYTKWESKQDYENWLASDAFSKAHGGQKQSGQKPASSANELHAYEVVHHYTK</sequence>